<evidence type="ECO:0000313" key="2">
    <source>
        <dbReference type="Proteomes" id="UP001163324"/>
    </source>
</evidence>
<dbReference type="Proteomes" id="UP001163324">
    <property type="component" value="Chromosome 3"/>
</dbReference>
<organism evidence="1 2">
    <name type="scientific">Trichothecium roseum</name>
    <dbReference type="NCBI Taxonomy" id="47278"/>
    <lineage>
        <taxon>Eukaryota</taxon>
        <taxon>Fungi</taxon>
        <taxon>Dikarya</taxon>
        <taxon>Ascomycota</taxon>
        <taxon>Pezizomycotina</taxon>
        <taxon>Sordariomycetes</taxon>
        <taxon>Hypocreomycetidae</taxon>
        <taxon>Hypocreales</taxon>
        <taxon>Hypocreales incertae sedis</taxon>
        <taxon>Trichothecium</taxon>
    </lineage>
</organism>
<keyword evidence="2" id="KW-1185">Reference proteome</keyword>
<comment type="caution">
    <text evidence="1">The sequence shown here is derived from an EMBL/GenBank/DDBJ whole genome shotgun (WGS) entry which is preliminary data.</text>
</comment>
<dbReference type="EMBL" id="CM047942">
    <property type="protein sequence ID" value="KAI9901189.1"/>
    <property type="molecule type" value="Genomic_DNA"/>
</dbReference>
<accession>A0ACC0V632</accession>
<protein>
    <submittedName>
        <fullName evidence="1">Uncharacterized protein</fullName>
    </submittedName>
</protein>
<gene>
    <name evidence="1" type="ORF">N3K66_003006</name>
</gene>
<reference evidence="1" key="1">
    <citation type="submission" date="2022-10" db="EMBL/GenBank/DDBJ databases">
        <title>Complete Genome of Trichothecium roseum strain YXFP-22015, a Plant Pathogen Isolated from Citrus.</title>
        <authorList>
            <person name="Wang Y."/>
            <person name="Zhu L."/>
        </authorList>
    </citation>
    <scope>NUCLEOTIDE SEQUENCE</scope>
    <source>
        <strain evidence="1">YXFP-22015</strain>
    </source>
</reference>
<name>A0ACC0V632_9HYPO</name>
<proteinExistence type="predicted"/>
<sequence>MLSARTFARQAPRAVARMTTASMRQPLITRPVAVSAGVCKSAAPLPASRAAFSATAGRRAPSETDQELSAKLDSEIQIEEDMKASEQVPSSVKDFLDNSPFELIDTPGQEVVKLVRNLNGEKITVSFTIADLMNFDPYDDPAFDDAVDEDDITQNPNKQSHVPSSGGARSARAEEQLENEQEQHDEDEDDGLADEEAPVQCNMTVLVEKPGKSQGALSVEASIQDGAVVVESMHFYEDAAVAKLDGPADAHRRASTYPGPPFGSLDDDLKVMVERFLEERGVTQHLAIFVPDYIDIKEQKEYTRWLSNVKGFVDA</sequence>
<evidence type="ECO:0000313" key="1">
    <source>
        <dbReference type="EMBL" id="KAI9901189.1"/>
    </source>
</evidence>